<dbReference type="GeneID" id="79315740"/>
<dbReference type="SUPFAM" id="SSF100950">
    <property type="entry name" value="NagB/RpiA/CoA transferase-like"/>
    <property type="match status" value="1"/>
</dbReference>
<organism evidence="2 3">
    <name type="scientific">Halomarina halobia</name>
    <dbReference type="NCBI Taxonomy" id="3033386"/>
    <lineage>
        <taxon>Archaea</taxon>
        <taxon>Methanobacteriati</taxon>
        <taxon>Methanobacteriota</taxon>
        <taxon>Stenosarchaea group</taxon>
        <taxon>Halobacteria</taxon>
        <taxon>Halobacteriales</taxon>
        <taxon>Natronomonadaceae</taxon>
        <taxon>Halomarina</taxon>
    </lineage>
</organism>
<evidence type="ECO:0000313" key="3">
    <source>
        <dbReference type="Proteomes" id="UP001596547"/>
    </source>
</evidence>
<dbReference type="EMBL" id="JBHTBF010000002">
    <property type="protein sequence ID" value="MFC7317586.1"/>
    <property type="molecule type" value="Genomic_DNA"/>
</dbReference>
<dbReference type="Gene3D" id="3.40.50.10420">
    <property type="entry name" value="NagB/RpiA/CoA transferase-like"/>
    <property type="match status" value="1"/>
</dbReference>
<comment type="caution">
    <text evidence="2">The sequence shown here is derived from an EMBL/GenBank/DDBJ whole genome shotgun (WGS) entry which is preliminary data.</text>
</comment>
<dbReference type="Proteomes" id="UP001596547">
    <property type="component" value="Unassembled WGS sequence"/>
</dbReference>
<sequence length="168" mass="17593">MSTKTVGAFEAALDRLDVDWTHATRSDFASTIAAVVESPAVGVELPFEGVSLAETPVDVDPTPARLEGARTGVTAARMGIADYGSVVLESTPEGGEPVGLYAERHVAVLRREDVVPGMREAFARFGPWLREGRDSAVIATGPSATADMGGLVKGAHGPKEVHVVILDE</sequence>
<dbReference type="PANTHER" id="PTHR43682">
    <property type="entry name" value="LACTATE UTILIZATION PROTEIN C"/>
    <property type="match status" value="1"/>
</dbReference>
<evidence type="ECO:0000313" key="2">
    <source>
        <dbReference type="EMBL" id="MFC7317586.1"/>
    </source>
</evidence>
<name>A0ABD6AB69_9EURY</name>
<dbReference type="InterPro" id="IPR037171">
    <property type="entry name" value="NagB/RpiA_transferase-like"/>
</dbReference>
<dbReference type="Pfam" id="PF02589">
    <property type="entry name" value="LUD_dom"/>
    <property type="match status" value="1"/>
</dbReference>
<dbReference type="PANTHER" id="PTHR43682:SF1">
    <property type="entry name" value="LACTATE UTILIZATION PROTEIN C"/>
    <property type="match status" value="1"/>
</dbReference>
<reference evidence="2 3" key="1">
    <citation type="journal article" date="2019" name="Int. J. Syst. Evol. Microbiol.">
        <title>The Global Catalogue of Microorganisms (GCM) 10K type strain sequencing project: providing services to taxonomists for standard genome sequencing and annotation.</title>
        <authorList>
            <consortium name="The Broad Institute Genomics Platform"/>
            <consortium name="The Broad Institute Genome Sequencing Center for Infectious Disease"/>
            <person name="Wu L."/>
            <person name="Ma J."/>
        </authorList>
    </citation>
    <scope>NUCLEOTIDE SEQUENCE [LARGE SCALE GENOMIC DNA]</scope>
    <source>
        <strain evidence="2 3">PSR21</strain>
    </source>
</reference>
<dbReference type="AlphaFoldDB" id="A0ABD6AB69"/>
<gene>
    <name evidence="2" type="ORF">ACFQPE_12415</name>
</gene>
<keyword evidence="3" id="KW-1185">Reference proteome</keyword>
<protein>
    <submittedName>
        <fullName evidence="2">Lactate utilization protein C</fullName>
    </submittedName>
</protein>
<dbReference type="InterPro" id="IPR003741">
    <property type="entry name" value="LUD_dom"/>
</dbReference>
<dbReference type="InterPro" id="IPR024185">
    <property type="entry name" value="FTHF_cligase-like_sf"/>
</dbReference>
<dbReference type="RefSeq" id="WP_276303166.1">
    <property type="nucleotide sequence ID" value="NZ_CP119992.1"/>
</dbReference>
<feature type="domain" description="LUD" evidence="1">
    <location>
        <begin position="19"/>
        <end position="166"/>
    </location>
</feature>
<proteinExistence type="predicted"/>
<evidence type="ECO:0000259" key="1">
    <source>
        <dbReference type="Pfam" id="PF02589"/>
    </source>
</evidence>
<accession>A0ABD6AB69</accession>